<reference evidence="2" key="1">
    <citation type="journal article" date="2022" name="Int. J. Syst. Evol. Microbiol.">
        <title>Anaeromyxobacter oryzae sp. nov., Anaeromyxobacter diazotrophicus sp. nov. and Anaeromyxobacter paludicola sp. nov., isolated from paddy soils.</title>
        <authorList>
            <person name="Itoh H."/>
            <person name="Xu Z."/>
            <person name="Mise K."/>
            <person name="Masuda Y."/>
            <person name="Ushijima N."/>
            <person name="Hayakawa C."/>
            <person name="Shiratori Y."/>
            <person name="Senoo K."/>
        </authorList>
    </citation>
    <scope>NUCLEOTIDE SEQUENCE [LARGE SCALE GENOMIC DNA]</scope>
    <source>
        <strain evidence="2">Red232</strain>
    </source>
</reference>
<sequence>MGLFGLFGSKDEREKNHLRKLAKKVTEKYGPPENRQKVIEQLGDMGTPAALSTLCLRFTVRTEPGITDDEEKETARRLLVEAGEDAVVPVEGFIREQESGIAWGLRALADVAPAEKVVEIVTRELARLGRAYTRDPEKKLVLLTWLQEHHPDARSTEIEGALLPLLEDFSDDIRIGAARTLAGLAPTEAGREALIQLLLRDRDNARVRGEVLEALVRLGADVKGYRPSVEALLVEPYYLDREGHVKKRA</sequence>
<dbReference type="Gene3D" id="1.25.10.10">
    <property type="entry name" value="Leucine-rich Repeat Variant"/>
    <property type="match status" value="1"/>
</dbReference>
<keyword evidence="2" id="KW-1185">Reference proteome</keyword>
<organism evidence="1 2">
    <name type="scientific">Anaeromyxobacter oryzae</name>
    <dbReference type="NCBI Taxonomy" id="2918170"/>
    <lineage>
        <taxon>Bacteria</taxon>
        <taxon>Pseudomonadati</taxon>
        <taxon>Myxococcota</taxon>
        <taxon>Myxococcia</taxon>
        <taxon>Myxococcales</taxon>
        <taxon>Cystobacterineae</taxon>
        <taxon>Anaeromyxobacteraceae</taxon>
        <taxon>Anaeromyxobacter</taxon>
    </lineage>
</organism>
<dbReference type="InterPro" id="IPR011989">
    <property type="entry name" value="ARM-like"/>
</dbReference>
<dbReference type="RefSeq" id="WP_248355584.1">
    <property type="nucleotide sequence ID" value="NZ_AP025591.1"/>
</dbReference>
<evidence type="ECO:0000313" key="2">
    <source>
        <dbReference type="Proteomes" id="UP001162891"/>
    </source>
</evidence>
<dbReference type="Pfam" id="PF13646">
    <property type="entry name" value="HEAT_2"/>
    <property type="match status" value="1"/>
</dbReference>
<dbReference type="SUPFAM" id="SSF48371">
    <property type="entry name" value="ARM repeat"/>
    <property type="match status" value="1"/>
</dbReference>
<evidence type="ECO:0000313" key="1">
    <source>
        <dbReference type="EMBL" id="BDG06202.1"/>
    </source>
</evidence>
<dbReference type="Proteomes" id="UP001162891">
    <property type="component" value="Chromosome"/>
</dbReference>
<dbReference type="InterPro" id="IPR016024">
    <property type="entry name" value="ARM-type_fold"/>
</dbReference>
<proteinExistence type="predicted"/>
<gene>
    <name evidence="1" type="ORF">AMOR_51980</name>
</gene>
<name>A0ABM7X332_9BACT</name>
<protein>
    <recommendedName>
        <fullName evidence="3">HEAT repeat domain-containing protein</fullName>
    </recommendedName>
</protein>
<evidence type="ECO:0008006" key="3">
    <source>
        <dbReference type="Google" id="ProtNLM"/>
    </source>
</evidence>
<accession>A0ABM7X332</accession>
<dbReference type="EMBL" id="AP025591">
    <property type="protein sequence ID" value="BDG06202.1"/>
    <property type="molecule type" value="Genomic_DNA"/>
</dbReference>